<sequence length="430" mass="47151">MCEVLTETEGLKEGGREEGLPYLKRLRLNFSTTYYSMAHRLGLKRLQELFQGANTLQDLTLAVHLLGREYARSAEGSSNPEHDLKVTQLLQQDIASRLLMTYRKDFPAIGEPGLTSDAGWGCTLRSGQMLLAQALLRHALRRKWRRRDEAPPPEALQRLLRWFWDLPGSQHPFSVHSLCAAGRLHGVQPGEWLGPWVLCRTLQAAVNTGGQHCGLFLHVLASPGGGAPVLYTSQLDSLMAPTSSDAPGSATSSPASATSPHTGGLVLLVPLTLGVHGKVNPRYIPQLLEVLKWPQSLGIVGGRPSSSLYFVGCQGEQVLYLDPHDVQEAVHEESQQSSTDFSSYWCSRIRLMPIQSIDPSLAIGFYCRHQGKLEDLCHRLKDLEARAEGAPLLSISDAATSPAWEEQAASSEQPVASQPGQPSGEEWEML</sequence>
<evidence type="ECO:0000256" key="2">
    <source>
        <dbReference type="ARBA" id="ARBA00010958"/>
    </source>
</evidence>
<dbReference type="EMBL" id="JALJOS010000042">
    <property type="protein sequence ID" value="KAK9820906.1"/>
    <property type="molecule type" value="Genomic_DNA"/>
</dbReference>
<feature type="region of interest" description="Disordered" evidence="14">
    <location>
        <begin position="241"/>
        <end position="260"/>
    </location>
</feature>
<evidence type="ECO:0000256" key="8">
    <source>
        <dbReference type="ARBA" id="ARBA00022927"/>
    </source>
</evidence>
<dbReference type="Pfam" id="PF03416">
    <property type="entry name" value="Peptidase_C54"/>
    <property type="match status" value="1"/>
</dbReference>
<dbReference type="InterPro" id="IPR046792">
    <property type="entry name" value="Peptidase_C54_cat"/>
</dbReference>
<organism evidence="16 17">
    <name type="scientific">Apatococcus lobatus</name>
    <dbReference type="NCBI Taxonomy" id="904363"/>
    <lineage>
        <taxon>Eukaryota</taxon>
        <taxon>Viridiplantae</taxon>
        <taxon>Chlorophyta</taxon>
        <taxon>core chlorophytes</taxon>
        <taxon>Trebouxiophyceae</taxon>
        <taxon>Chlorellales</taxon>
        <taxon>Chlorellaceae</taxon>
        <taxon>Apatococcus</taxon>
    </lineage>
</organism>
<evidence type="ECO:0000256" key="10">
    <source>
        <dbReference type="ARBA" id="ARBA00029362"/>
    </source>
</evidence>
<dbReference type="GO" id="GO:0005737">
    <property type="term" value="C:cytoplasm"/>
    <property type="evidence" value="ECO:0007669"/>
    <property type="project" value="UniProtKB-SubCell"/>
</dbReference>
<dbReference type="GO" id="GO:0019786">
    <property type="term" value="F:protein-phosphatidylethanolamide deconjugating activity"/>
    <property type="evidence" value="ECO:0007669"/>
    <property type="project" value="InterPro"/>
</dbReference>
<protein>
    <recommendedName>
        <fullName evidence="13">Cysteine protease</fullName>
        <ecNumber evidence="13">3.4.22.-</ecNumber>
    </recommendedName>
</protein>
<evidence type="ECO:0000256" key="5">
    <source>
        <dbReference type="ARBA" id="ARBA00022670"/>
    </source>
</evidence>
<evidence type="ECO:0000256" key="7">
    <source>
        <dbReference type="ARBA" id="ARBA00022807"/>
    </source>
</evidence>
<comment type="similarity">
    <text evidence="2 13">Belongs to the peptidase C54 family.</text>
</comment>
<keyword evidence="3" id="KW-0813">Transport</keyword>
<comment type="subcellular location">
    <subcellularLocation>
        <location evidence="1 13">Cytoplasm</location>
    </subcellularLocation>
</comment>
<evidence type="ECO:0000256" key="3">
    <source>
        <dbReference type="ARBA" id="ARBA00022448"/>
    </source>
</evidence>
<dbReference type="InterPro" id="IPR038765">
    <property type="entry name" value="Papain-like_cys_pep_sf"/>
</dbReference>
<dbReference type="PANTHER" id="PTHR22624:SF49">
    <property type="entry name" value="CYSTEINE PROTEASE"/>
    <property type="match status" value="1"/>
</dbReference>
<name>A0AAW1QHI0_9CHLO</name>
<evidence type="ECO:0000256" key="6">
    <source>
        <dbReference type="ARBA" id="ARBA00022801"/>
    </source>
</evidence>
<comment type="caution">
    <text evidence="16">The sequence shown here is derived from an EMBL/GenBank/DDBJ whole genome shotgun (WGS) entry which is preliminary data.</text>
</comment>
<comment type="subunit">
    <text evidence="11">Interacts with ATG8.</text>
</comment>
<keyword evidence="6 13" id="KW-0378">Hydrolase</keyword>
<evidence type="ECO:0000313" key="16">
    <source>
        <dbReference type="EMBL" id="KAK9820906.1"/>
    </source>
</evidence>
<dbReference type="AlphaFoldDB" id="A0AAW1QHI0"/>
<comment type="catalytic activity">
    <reaction evidence="10">
        <text>[protein]-C-terminal L-amino acid-glycyl-phosphatidylethanolamide + H2O = [protein]-C-terminal L-amino acid-glycine + a 1,2-diacyl-sn-glycero-3-phosphoethanolamine</text>
        <dbReference type="Rhea" id="RHEA:67548"/>
        <dbReference type="Rhea" id="RHEA-COMP:17323"/>
        <dbReference type="Rhea" id="RHEA-COMP:17324"/>
        <dbReference type="ChEBI" id="CHEBI:15377"/>
        <dbReference type="ChEBI" id="CHEBI:64612"/>
        <dbReference type="ChEBI" id="CHEBI:172940"/>
        <dbReference type="ChEBI" id="CHEBI:172941"/>
    </reaction>
    <physiologicalReaction direction="left-to-right" evidence="10">
        <dbReference type="Rhea" id="RHEA:67549"/>
    </physiologicalReaction>
</comment>
<keyword evidence="4 13" id="KW-0963">Cytoplasm</keyword>
<evidence type="ECO:0000256" key="1">
    <source>
        <dbReference type="ARBA" id="ARBA00004496"/>
    </source>
</evidence>
<evidence type="ECO:0000259" key="15">
    <source>
        <dbReference type="Pfam" id="PF03416"/>
    </source>
</evidence>
<feature type="region of interest" description="Disordered" evidence="14">
    <location>
        <begin position="400"/>
        <end position="430"/>
    </location>
</feature>
<gene>
    <name evidence="16" type="ORF">WJX74_004502</name>
</gene>
<dbReference type="GO" id="GO:0000423">
    <property type="term" value="P:mitophagy"/>
    <property type="evidence" value="ECO:0007669"/>
    <property type="project" value="TreeGrafter"/>
</dbReference>
<feature type="compositionally biased region" description="Polar residues" evidence="14">
    <location>
        <begin position="408"/>
        <end position="421"/>
    </location>
</feature>
<dbReference type="GO" id="GO:0000045">
    <property type="term" value="P:autophagosome assembly"/>
    <property type="evidence" value="ECO:0007669"/>
    <property type="project" value="TreeGrafter"/>
</dbReference>
<dbReference type="EC" id="3.4.22.-" evidence="13"/>
<evidence type="ECO:0000256" key="12">
    <source>
        <dbReference type="ARBA" id="ARBA00045891"/>
    </source>
</evidence>
<keyword evidence="8 13" id="KW-0653">Protein transport</keyword>
<evidence type="ECO:0000256" key="14">
    <source>
        <dbReference type="SAM" id="MobiDB-lite"/>
    </source>
</evidence>
<comment type="function">
    <text evidence="12">Cysteine protease that plays a key role in autophagy by mediating both proteolytic activation and delipidation of ATG8 family proteins. The protease activity is required for proteolytic activation of ATG8 family proteins: cleaves the C-terminal amino acid of ATG8 proteins to reveal a C-terminal glycine. Exposure of the glycine at the C-terminus is essential for ATG8 proteins conjugation to phosphatidylethanolamine (PE) and insertion to membranes, which is necessary for autophagy. In addition to the protease activity, also mediates delipidation of PE-conjugated ATG8 proteins.</text>
</comment>
<dbReference type="GO" id="GO:0015031">
    <property type="term" value="P:protein transport"/>
    <property type="evidence" value="ECO:0007669"/>
    <property type="project" value="UniProtKB-KW"/>
</dbReference>
<evidence type="ECO:0000313" key="17">
    <source>
        <dbReference type="Proteomes" id="UP001438707"/>
    </source>
</evidence>
<evidence type="ECO:0000256" key="13">
    <source>
        <dbReference type="RuleBase" id="RU363115"/>
    </source>
</evidence>
<dbReference type="GO" id="GO:0034727">
    <property type="term" value="P:piecemeal microautophagy of the nucleus"/>
    <property type="evidence" value="ECO:0007669"/>
    <property type="project" value="TreeGrafter"/>
</dbReference>
<dbReference type="SUPFAM" id="SSF54001">
    <property type="entry name" value="Cysteine proteinases"/>
    <property type="match status" value="1"/>
</dbReference>
<keyword evidence="9 13" id="KW-0072">Autophagy</keyword>
<accession>A0AAW1QHI0</accession>
<dbReference type="GO" id="GO:0016485">
    <property type="term" value="P:protein processing"/>
    <property type="evidence" value="ECO:0007669"/>
    <property type="project" value="TreeGrafter"/>
</dbReference>
<evidence type="ECO:0000256" key="11">
    <source>
        <dbReference type="ARBA" id="ARBA00038724"/>
    </source>
</evidence>
<dbReference type="GO" id="GO:0004197">
    <property type="term" value="F:cysteine-type endopeptidase activity"/>
    <property type="evidence" value="ECO:0007669"/>
    <property type="project" value="TreeGrafter"/>
</dbReference>
<keyword evidence="5 13" id="KW-0645">Protease</keyword>
<proteinExistence type="inferred from homology"/>
<dbReference type="PANTHER" id="PTHR22624">
    <property type="entry name" value="CYSTEINE PROTEASE ATG4"/>
    <property type="match status" value="1"/>
</dbReference>
<keyword evidence="7" id="KW-0788">Thiol protease</keyword>
<reference evidence="16 17" key="1">
    <citation type="journal article" date="2024" name="Nat. Commun.">
        <title>Phylogenomics reveals the evolutionary origins of lichenization in chlorophyte algae.</title>
        <authorList>
            <person name="Puginier C."/>
            <person name="Libourel C."/>
            <person name="Otte J."/>
            <person name="Skaloud P."/>
            <person name="Haon M."/>
            <person name="Grisel S."/>
            <person name="Petersen M."/>
            <person name="Berrin J.G."/>
            <person name="Delaux P.M."/>
            <person name="Dal Grande F."/>
            <person name="Keller J."/>
        </authorList>
    </citation>
    <scope>NUCLEOTIDE SEQUENCE [LARGE SCALE GENOMIC DNA]</scope>
    <source>
        <strain evidence="16 17">SAG 2145</strain>
    </source>
</reference>
<evidence type="ECO:0000256" key="4">
    <source>
        <dbReference type="ARBA" id="ARBA00022490"/>
    </source>
</evidence>
<dbReference type="Proteomes" id="UP001438707">
    <property type="component" value="Unassembled WGS sequence"/>
</dbReference>
<dbReference type="InterPro" id="IPR005078">
    <property type="entry name" value="Peptidase_C54"/>
</dbReference>
<dbReference type="GO" id="GO:0035973">
    <property type="term" value="P:aggrephagy"/>
    <property type="evidence" value="ECO:0007669"/>
    <property type="project" value="TreeGrafter"/>
</dbReference>
<feature type="domain" description="Peptidase C54 catalytic" evidence="15">
    <location>
        <begin position="90"/>
        <end position="379"/>
    </location>
</feature>
<evidence type="ECO:0000256" key="9">
    <source>
        <dbReference type="ARBA" id="ARBA00023006"/>
    </source>
</evidence>
<keyword evidence="17" id="KW-1185">Reference proteome</keyword>